<feature type="transmembrane region" description="Helical" evidence="1">
    <location>
        <begin position="6"/>
        <end position="25"/>
    </location>
</feature>
<feature type="transmembrane region" description="Helical" evidence="1">
    <location>
        <begin position="32"/>
        <end position="53"/>
    </location>
</feature>
<reference evidence="2 3" key="1">
    <citation type="submission" date="2016-06" db="EMBL/GenBank/DDBJ databases">
        <authorList>
            <person name="Kjaerup R.B."/>
            <person name="Dalgaard T.S."/>
            <person name="Juul-Madsen H.R."/>
        </authorList>
    </citation>
    <scope>NUCLEOTIDE SEQUENCE [LARGE SCALE GENOMIC DNA]</scope>
    <source>
        <strain evidence="2">2</strain>
    </source>
</reference>
<evidence type="ECO:0000256" key="1">
    <source>
        <dbReference type="SAM" id="Phobius"/>
    </source>
</evidence>
<keyword evidence="1" id="KW-0812">Transmembrane</keyword>
<evidence type="ECO:0000313" key="3">
    <source>
        <dbReference type="Proteomes" id="UP000199600"/>
    </source>
</evidence>
<name>A0A1A8XXA5_9RHOO</name>
<organism evidence="2 3">
    <name type="scientific">Candidatus Propionivibrio aalborgensis</name>
    <dbReference type="NCBI Taxonomy" id="1860101"/>
    <lineage>
        <taxon>Bacteria</taxon>
        <taxon>Pseudomonadati</taxon>
        <taxon>Pseudomonadota</taxon>
        <taxon>Betaproteobacteria</taxon>
        <taxon>Rhodocyclales</taxon>
        <taxon>Rhodocyclaceae</taxon>
        <taxon>Propionivibrio</taxon>
    </lineage>
</organism>
<sequence>MSFSSYSFLIRLTVICFGLTTMFSFDAHAFGLLIALAMATAAFVISLGAVPVVRAIRVVRVVPNAPSRAGRR</sequence>
<keyword evidence="1" id="KW-0472">Membrane</keyword>
<proteinExistence type="predicted"/>
<keyword evidence="3" id="KW-1185">Reference proteome</keyword>
<evidence type="ECO:0000313" key="2">
    <source>
        <dbReference type="EMBL" id="SBT08658.1"/>
    </source>
</evidence>
<dbReference type="Proteomes" id="UP000199600">
    <property type="component" value="Unassembled WGS sequence"/>
</dbReference>
<accession>A0A1A8XXA5</accession>
<dbReference type="EMBL" id="FLQY01000211">
    <property type="protein sequence ID" value="SBT08658.1"/>
    <property type="molecule type" value="Genomic_DNA"/>
</dbReference>
<protein>
    <submittedName>
        <fullName evidence="2">Uncharacterized protein</fullName>
    </submittedName>
</protein>
<gene>
    <name evidence="2" type="ORF">PROAA_2890005</name>
</gene>
<dbReference type="AlphaFoldDB" id="A0A1A8XXA5"/>
<keyword evidence="1" id="KW-1133">Transmembrane helix</keyword>